<evidence type="ECO:0000313" key="14">
    <source>
        <dbReference type="EMBL" id="MBO8467945.1"/>
    </source>
</evidence>
<evidence type="ECO:0000256" key="8">
    <source>
        <dbReference type="PROSITE-ProRule" id="PRU01360"/>
    </source>
</evidence>
<comment type="subcellular location">
    <subcellularLocation>
        <location evidence="1 8">Cell outer membrane</location>
        <topology evidence="1 8">Multi-pass membrane protein</topology>
    </subcellularLocation>
</comment>
<feature type="chain" id="PRO_5039305148" evidence="11">
    <location>
        <begin position="32"/>
        <end position="1078"/>
    </location>
</feature>
<keyword evidence="11" id="KW-0732">Signal</keyword>
<evidence type="ECO:0000256" key="1">
    <source>
        <dbReference type="ARBA" id="ARBA00004571"/>
    </source>
</evidence>
<evidence type="ECO:0000256" key="2">
    <source>
        <dbReference type="ARBA" id="ARBA00022448"/>
    </source>
</evidence>
<dbReference type="SUPFAM" id="SSF56935">
    <property type="entry name" value="Porins"/>
    <property type="match status" value="1"/>
</dbReference>
<dbReference type="AlphaFoldDB" id="A0A9D9NCC7"/>
<comment type="similarity">
    <text evidence="8 9">Belongs to the TonB-dependent receptor family.</text>
</comment>
<evidence type="ECO:0000313" key="15">
    <source>
        <dbReference type="Proteomes" id="UP000823660"/>
    </source>
</evidence>
<gene>
    <name evidence="14" type="ORF">IAB99_09355</name>
</gene>
<dbReference type="Pfam" id="PF07715">
    <property type="entry name" value="Plug"/>
    <property type="match status" value="1"/>
</dbReference>
<dbReference type="InterPro" id="IPR000531">
    <property type="entry name" value="Beta-barrel_TonB"/>
</dbReference>
<feature type="domain" description="TonB-dependent receptor-like beta-barrel" evidence="12">
    <location>
        <begin position="455"/>
        <end position="1035"/>
    </location>
</feature>
<dbReference type="Gene3D" id="2.170.130.10">
    <property type="entry name" value="TonB-dependent receptor, plug domain"/>
    <property type="match status" value="1"/>
</dbReference>
<evidence type="ECO:0000259" key="13">
    <source>
        <dbReference type="Pfam" id="PF07715"/>
    </source>
</evidence>
<keyword evidence="3 8" id="KW-1134">Transmembrane beta strand</keyword>
<keyword evidence="4 8" id="KW-0812">Transmembrane</keyword>
<dbReference type="Proteomes" id="UP000823660">
    <property type="component" value="Unassembled WGS sequence"/>
</dbReference>
<dbReference type="InterPro" id="IPR036942">
    <property type="entry name" value="Beta-barrel_TonB_sf"/>
</dbReference>
<evidence type="ECO:0000256" key="5">
    <source>
        <dbReference type="ARBA" id="ARBA00023077"/>
    </source>
</evidence>
<dbReference type="Gene3D" id="2.60.40.1120">
    <property type="entry name" value="Carboxypeptidase-like, regulatory domain"/>
    <property type="match status" value="1"/>
</dbReference>
<evidence type="ECO:0000259" key="12">
    <source>
        <dbReference type="Pfam" id="PF00593"/>
    </source>
</evidence>
<dbReference type="NCBIfam" id="TIGR04057">
    <property type="entry name" value="SusC_RagA_signa"/>
    <property type="match status" value="1"/>
</dbReference>
<dbReference type="Pfam" id="PF00593">
    <property type="entry name" value="TonB_dep_Rec_b-barrel"/>
    <property type="match status" value="1"/>
</dbReference>
<evidence type="ECO:0000256" key="10">
    <source>
        <dbReference type="SAM" id="MobiDB-lite"/>
    </source>
</evidence>
<dbReference type="InterPro" id="IPR039426">
    <property type="entry name" value="TonB-dep_rcpt-like"/>
</dbReference>
<keyword evidence="14" id="KW-0675">Receptor</keyword>
<name>A0A9D9NCC7_9BACT</name>
<sequence>MFLKIKSAFRLVCAFVVSALVLNVFAPQAFAQGGSGTLTGVITDESGPVVGAAVFVKDTNNGVTSDFDGSYTLSGLNQGDIIVFSLLGYNTQEITWNGQATQNILLRTSMDFLDEVVVVGYGVQKKVNLTGSVSTVESEDLDMRPVANITQSLQGLVPGLTVNNSNSGRPGSKGTLQIRGQGNLSGTSNPYVLVDGVEMDLSDVNPNDVASISVLKDASASAIYGARAAYGVILVTTKSGEEGKMRVSYHGNLGWTQPTVLPDMANSVEFANFWNEGVRNTGSTRLYSDEKIALLQQFIDNPSSVDPWAELPAGSSMNPAFENSESGVGNTDYFDLHYKNFAFKQDHNLSLSGGTDKVRYYVSGGAYTEDGILRYADIDYKRFNINGNLNADLTKWLRLKFNAKYSHQETNTPFGSGGLSEGFYHSLARFRPTVHYKDPNGHFTELSLVPYLQSGTFTNSLDDDFLFTLGLEVEPVKNWKIFADYTYKQNNWNYKAMNQAPDIYALDGVTTSKGTRGEMGVVADGAYTRKMDIIRYQSLNLYTSYNFSAGKNNFAATVGFQEENYDYNYMYGYTTDLATYTNSGLNLGMSDDNKVVTETRNGWATRGFFGRINYDYDGRYLVEFSARYDGSSRFAKGNRWGFFPSVSVGWNIAREPFFEPANHIFDELKLRASWGQLGNQAGAALYTFASTISPGAQTSWYFQNGREMYFYAPGVVNPNTTWEKVDSKNIALDWNMFKGRLTGSLEFFQRDTRDMLGPVEELPDMFGATPPQTNNACMRNRGWEFSVLYRGQIAKEVDFSIGGSVYDATAVVTEYSNPTGTNPAGAWYKGREVGEIWGYRADGLIQTQEEADAYNAAYDLTYLSSQPWQPGDVKYKNLNGDERIDTGNNTLDDMGDREIIGSTTPRYNYTIQGSLSWKGISLSVMFQGVGKRDWAPSGVYFWGASSYAQTTVFTQHLDYWTEDNRDAYYPRPYINAAGAATSQYTNKTQQTCDLYLQNAAYCRLKNLTLSYDFPQKMIKKIGLTKLQVYFSGDNLVTFTKLAKMFDPEAVFTGNSYNGEAGKNYPMNRIYSVGLIVNL</sequence>
<reference evidence="14" key="2">
    <citation type="journal article" date="2021" name="PeerJ">
        <title>Extensive microbial diversity within the chicken gut microbiome revealed by metagenomics and culture.</title>
        <authorList>
            <person name="Gilroy R."/>
            <person name="Ravi A."/>
            <person name="Getino M."/>
            <person name="Pursley I."/>
            <person name="Horton D.L."/>
            <person name="Alikhan N.F."/>
            <person name="Baker D."/>
            <person name="Gharbi K."/>
            <person name="Hall N."/>
            <person name="Watson M."/>
            <person name="Adriaenssens E.M."/>
            <person name="Foster-Nyarko E."/>
            <person name="Jarju S."/>
            <person name="Secka A."/>
            <person name="Antonio M."/>
            <person name="Oren A."/>
            <person name="Chaudhuri R.R."/>
            <person name="La Ragione R."/>
            <person name="Hildebrand F."/>
            <person name="Pallen M.J."/>
        </authorList>
    </citation>
    <scope>NUCLEOTIDE SEQUENCE</scope>
    <source>
        <strain evidence="14">B1-15692</strain>
    </source>
</reference>
<feature type="signal peptide" evidence="11">
    <location>
        <begin position="1"/>
        <end position="31"/>
    </location>
</feature>
<dbReference type="Pfam" id="PF13715">
    <property type="entry name" value="CarbopepD_reg_2"/>
    <property type="match status" value="1"/>
</dbReference>
<reference evidence="14" key="1">
    <citation type="submission" date="2020-10" db="EMBL/GenBank/DDBJ databases">
        <authorList>
            <person name="Gilroy R."/>
        </authorList>
    </citation>
    <scope>NUCLEOTIDE SEQUENCE</scope>
    <source>
        <strain evidence="14">B1-15692</strain>
    </source>
</reference>
<organism evidence="14 15">
    <name type="scientific">Candidatus Cryptobacteroides faecipullorum</name>
    <dbReference type="NCBI Taxonomy" id="2840764"/>
    <lineage>
        <taxon>Bacteria</taxon>
        <taxon>Pseudomonadati</taxon>
        <taxon>Bacteroidota</taxon>
        <taxon>Bacteroidia</taxon>
        <taxon>Bacteroidales</taxon>
        <taxon>Candidatus Cryptobacteroides</taxon>
    </lineage>
</organism>
<evidence type="ECO:0000256" key="11">
    <source>
        <dbReference type="SAM" id="SignalP"/>
    </source>
</evidence>
<evidence type="ECO:0000256" key="7">
    <source>
        <dbReference type="ARBA" id="ARBA00023237"/>
    </source>
</evidence>
<dbReference type="PROSITE" id="PS52016">
    <property type="entry name" value="TONB_DEPENDENT_REC_3"/>
    <property type="match status" value="1"/>
</dbReference>
<dbReference type="InterPro" id="IPR023996">
    <property type="entry name" value="TonB-dep_OMP_SusC/RagA"/>
</dbReference>
<protein>
    <submittedName>
        <fullName evidence="14">TonB-dependent receptor</fullName>
    </submittedName>
</protein>
<keyword evidence="5 9" id="KW-0798">TonB box</keyword>
<accession>A0A9D9NCC7</accession>
<proteinExistence type="inferred from homology"/>
<dbReference type="InterPro" id="IPR037066">
    <property type="entry name" value="Plug_dom_sf"/>
</dbReference>
<dbReference type="FunFam" id="2.170.130.10:FF:000003">
    <property type="entry name" value="SusC/RagA family TonB-linked outer membrane protein"/>
    <property type="match status" value="1"/>
</dbReference>
<evidence type="ECO:0000256" key="9">
    <source>
        <dbReference type="RuleBase" id="RU003357"/>
    </source>
</evidence>
<comment type="caution">
    <text evidence="14">The sequence shown here is derived from an EMBL/GenBank/DDBJ whole genome shotgun (WGS) entry which is preliminary data.</text>
</comment>
<dbReference type="NCBIfam" id="TIGR04056">
    <property type="entry name" value="OMP_RagA_SusC"/>
    <property type="match status" value="1"/>
</dbReference>
<dbReference type="Gene3D" id="2.40.170.20">
    <property type="entry name" value="TonB-dependent receptor, beta-barrel domain"/>
    <property type="match status" value="1"/>
</dbReference>
<evidence type="ECO:0000256" key="4">
    <source>
        <dbReference type="ARBA" id="ARBA00022692"/>
    </source>
</evidence>
<dbReference type="EMBL" id="JADIMH010000065">
    <property type="protein sequence ID" value="MBO8467945.1"/>
    <property type="molecule type" value="Genomic_DNA"/>
</dbReference>
<dbReference type="SUPFAM" id="SSF49464">
    <property type="entry name" value="Carboxypeptidase regulatory domain-like"/>
    <property type="match status" value="1"/>
</dbReference>
<dbReference type="InterPro" id="IPR012910">
    <property type="entry name" value="Plug_dom"/>
</dbReference>
<evidence type="ECO:0000256" key="3">
    <source>
        <dbReference type="ARBA" id="ARBA00022452"/>
    </source>
</evidence>
<feature type="region of interest" description="Disordered" evidence="10">
    <location>
        <begin position="162"/>
        <end position="182"/>
    </location>
</feature>
<dbReference type="InterPro" id="IPR008969">
    <property type="entry name" value="CarboxyPept-like_regulatory"/>
</dbReference>
<keyword evidence="6 8" id="KW-0472">Membrane</keyword>
<keyword evidence="2 8" id="KW-0813">Transport</keyword>
<evidence type="ECO:0000256" key="6">
    <source>
        <dbReference type="ARBA" id="ARBA00023136"/>
    </source>
</evidence>
<dbReference type="InterPro" id="IPR023997">
    <property type="entry name" value="TonB-dep_OMP_SusC/RagA_CS"/>
</dbReference>
<keyword evidence="7 8" id="KW-0998">Cell outer membrane</keyword>
<feature type="domain" description="TonB-dependent receptor plug" evidence="13">
    <location>
        <begin position="126"/>
        <end position="232"/>
    </location>
</feature>
<dbReference type="GO" id="GO:0009279">
    <property type="term" value="C:cell outer membrane"/>
    <property type="evidence" value="ECO:0007669"/>
    <property type="project" value="UniProtKB-SubCell"/>
</dbReference>